<dbReference type="Gene3D" id="2.40.50.100">
    <property type="match status" value="1"/>
</dbReference>
<dbReference type="InterPro" id="IPR058626">
    <property type="entry name" value="MdtA-like_b-barrel"/>
</dbReference>
<dbReference type="KEGG" id="abas:ACPOL_3575"/>
<evidence type="ECO:0000313" key="9">
    <source>
        <dbReference type="EMBL" id="AXC12860.1"/>
    </source>
</evidence>
<dbReference type="PANTHER" id="PTHR30469:SF12">
    <property type="entry name" value="MULTIDRUG RESISTANCE PROTEIN MDTA"/>
    <property type="match status" value="1"/>
</dbReference>
<accession>A0A2Z5G1E8</accession>
<dbReference type="Pfam" id="PF25917">
    <property type="entry name" value="BSH_RND"/>
    <property type="match status" value="1"/>
</dbReference>
<dbReference type="Proteomes" id="UP000253606">
    <property type="component" value="Chromosome"/>
</dbReference>
<proteinExistence type="inferred from homology"/>
<feature type="domain" description="Multidrug resistance protein MdtA-like barrel-sandwich hybrid" evidence="7">
    <location>
        <begin position="63"/>
        <end position="204"/>
    </location>
</feature>
<dbReference type="InterPro" id="IPR006143">
    <property type="entry name" value="RND_pump_MFP"/>
</dbReference>
<reference evidence="9 10" key="1">
    <citation type="journal article" date="2018" name="Front. Microbiol.">
        <title>Hydrolytic Capabilities as a Key to Environmental Success: Chitinolytic and Cellulolytic Acidobacteria From Acidic Sub-arctic Soils and Boreal Peatlands.</title>
        <authorList>
            <person name="Belova S.E."/>
            <person name="Ravin N.V."/>
            <person name="Pankratov T.A."/>
            <person name="Rakitin A.L."/>
            <person name="Ivanova A.A."/>
            <person name="Beletsky A.V."/>
            <person name="Mardanov A.V."/>
            <person name="Sinninghe Damste J.S."/>
            <person name="Dedysh S.N."/>
        </authorList>
    </citation>
    <scope>NUCLEOTIDE SEQUENCE [LARGE SCALE GENOMIC DNA]</scope>
    <source>
        <strain evidence="9 10">SBC82</strain>
    </source>
</reference>
<dbReference type="Pfam" id="PF25876">
    <property type="entry name" value="HH_MFP_RND"/>
    <property type="match status" value="1"/>
</dbReference>
<dbReference type="InterPro" id="IPR058625">
    <property type="entry name" value="MdtA-like_BSH"/>
</dbReference>
<dbReference type="Pfam" id="PF25944">
    <property type="entry name" value="Beta-barrel_RND"/>
    <property type="match status" value="1"/>
</dbReference>
<dbReference type="EMBL" id="CP030840">
    <property type="protein sequence ID" value="AXC12860.1"/>
    <property type="molecule type" value="Genomic_DNA"/>
</dbReference>
<evidence type="ECO:0000259" key="7">
    <source>
        <dbReference type="Pfam" id="PF25917"/>
    </source>
</evidence>
<keyword evidence="3" id="KW-1003">Cell membrane</keyword>
<keyword evidence="5" id="KW-0472">Membrane</keyword>
<gene>
    <name evidence="9" type="ORF">ACPOL_3575</name>
</gene>
<evidence type="ECO:0000256" key="2">
    <source>
        <dbReference type="ARBA" id="ARBA00009477"/>
    </source>
</evidence>
<feature type="domain" description="Multidrug resistance protein MdtA-like alpha-helical hairpin" evidence="6">
    <location>
        <begin position="103"/>
        <end position="170"/>
    </location>
</feature>
<evidence type="ECO:0000256" key="4">
    <source>
        <dbReference type="ARBA" id="ARBA00022519"/>
    </source>
</evidence>
<evidence type="ECO:0000256" key="1">
    <source>
        <dbReference type="ARBA" id="ARBA00004236"/>
    </source>
</evidence>
<name>A0A2Z5G1E8_9BACT</name>
<dbReference type="AlphaFoldDB" id="A0A2Z5G1E8"/>
<keyword evidence="10" id="KW-1185">Reference proteome</keyword>
<evidence type="ECO:0000313" key="10">
    <source>
        <dbReference type="Proteomes" id="UP000253606"/>
    </source>
</evidence>
<dbReference type="Gene3D" id="2.40.30.170">
    <property type="match status" value="1"/>
</dbReference>
<dbReference type="NCBIfam" id="TIGR01730">
    <property type="entry name" value="RND_mfp"/>
    <property type="match status" value="1"/>
</dbReference>
<evidence type="ECO:0000259" key="6">
    <source>
        <dbReference type="Pfam" id="PF25876"/>
    </source>
</evidence>
<feature type="domain" description="Multidrug resistance protein MdtA-like beta-barrel" evidence="8">
    <location>
        <begin position="208"/>
        <end position="291"/>
    </location>
</feature>
<dbReference type="SUPFAM" id="SSF111369">
    <property type="entry name" value="HlyD-like secretion proteins"/>
    <property type="match status" value="1"/>
</dbReference>
<comment type="similarity">
    <text evidence="2">Belongs to the membrane fusion protein (MFP) (TC 8.A.1) family.</text>
</comment>
<dbReference type="PANTHER" id="PTHR30469">
    <property type="entry name" value="MULTIDRUG RESISTANCE PROTEIN MDTA"/>
    <property type="match status" value="1"/>
</dbReference>
<evidence type="ECO:0000256" key="3">
    <source>
        <dbReference type="ARBA" id="ARBA00022475"/>
    </source>
</evidence>
<dbReference type="GO" id="GO:0015562">
    <property type="term" value="F:efflux transmembrane transporter activity"/>
    <property type="evidence" value="ECO:0007669"/>
    <property type="project" value="TreeGrafter"/>
</dbReference>
<dbReference type="Gene3D" id="2.40.420.20">
    <property type="match status" value="1"/>
</dbReference>
<dbReference type="InterPro" id="IPR058624">
    <property type="entry name" value="MdtA-like_HH"/>
</dbReference>
<comment type="subcellular location">
    <subcellularLocation>
        <location evidence="1">Cell membrane</location>
    </subcellularLocation>
</comment>
<dbReference type="Gene3D" id="1.10.287.470">
    <property type="entry name" value="Helix hairpin bin"/>
    <property type="match status" value="1"/>
</dbReference>
<evidence type="ECO:0000259" key="8">
    <source>
        <dbReference type="Pfam" id="PF25944"/>
    </source>
</evidence>
<dbReference type="GO" id="GO:1990281">
    <property type="term" value="C:efflux pump complex"/>
    <property type="evidence" value="ECO:0007669"/>
    <property type="project" value="TreeGrafter"/>
</dbReference>
<organism evidence="9 10">
    <name type="scientific">Acidisarcina polymorpha</name>
    <dbReference type="NCBI Taxonomy" id="2211140"/>
    <lineage>
        <taxon>Bacteria</taxon>
        <taxon>Pseudomonadati</taxon>
        <taxon>Acidobacteriota</taxon>
        <taxon>Terriglobia</taxon>
        <taxon>Terriglobales</taxon>
        <taxon>Acidobacteriaceae</taxon>
        <taxon>Acidisarcina</taxon>
    </lineage>
</organism>
<sequence length="378" mass="40282">MLLLFALAFYLVLRHHGDTAQKAAAGSRRGGFGPVTLTVATASKGSIGVYLDAIGTVTPVYTSSITAQAAGVVTAVHYHEGQLVHKGDSLIDIDPRTYQAQVVEAQGALDRDTNLLAQAKMDLARYQAAWARNAIPKQTLDDQEKLVLQDEGTVKNDEGTLQFNQVQLSYCHIVSPITGRVGLRLLDPGNVVTAGGTTVLVVITQVDPTTVIFTIPEDNLGQVQSQMRHGKSLLVDALDRNQQTKIASGKLMTIDNQIDTTTGTVKLRALFNNKTGALFANQFVNTKLLVNTIDGVTLIPTGAIQHNGQVSFVYAIENNTAKVKNVKPGVSDQGITAVQGIDPGTVVATSSFEKLQDGVKTVVSKEPIPANTTESNTP</sequence>
<protein>
    <submittedName>
        <fullName evidence="9">Putative Co/Zn/Cd efflux system membrane fusion protein</fullName>
    </submittedName>
</protein>
<keyword evidence="4" id="KW-0997">Cell inner membrane</keyword>
<evidence type="ECO:0000256" key="5">
    <source>
        <dbReference type="ARBA" id="ARBA00023136"/>
    </source>
</evidence>